<keyword evidence="5" id="KW-0802">TPR repeat</keyword>
<evidence type="ECO:0000256" key="1">
    <source>
        <dbReference type="ARBA" id="ARBA00005820"/>
    </source>
</evidence>
<dbReference type="PANTHER" id="PTHR35807:SF1">
    <property type="entry name" value="TRANSCRIPTIONAL REGULATOR REDD"/>
    <property type="match status" value="1"/>
</dbReference>
<dbReference type="InterPro" id="IPR002182">
    <property type="entry name" value="NB-ARC"/>
</dbReference>
<dbReference type="STRING" id="1449976.KALB_8118"/>
<dbReference type="PROSITE" id="PS51755">
    <property type="entry name" value="OMPR_PHOB"/>
    <property type="match status" value="1"/>
</dbReference>
<dbReference type="SUPFAM" id="SSF46894">
    <property type="entry name" value="C-terminal effector domain of the bipartite response regulators"/>
    <property type="match status" value="1"/>
</dbReference>
<sequence length="945" mass="103349">MHPQGANGLIRVEVLGPVRAWNGEVELDLGAPRQRAVLAVLASRVGRPVARGELIDGLWGEQAPVSAEGSVHTYVAGLRRALEPDRTHRAPAKVLANAGSGYVLRLADGQLDLVAFEQHLRRTRLAATSDDVDTALRNVEAAVNLWRGTPLSGIPGPFSEFERTRLTEMYLTALEQRAELMLRTGRDAEVVAELSRIVHEHPLREQLRGLLMTALYRSGRQAEALEVYGETRRHLAEELGVEPGPELRGLHERILTNEAALSGTSTPRPTERVTTRRVVPAQLPHDMGGFTGREAELVQLEQFLAGDDNVVRIAAIDGSGGIGKTALAVHFAHRIAERFPDGQLYVNLRGFDPQQPPLVPGDALGQLLRGLGVDAQQVSTDPDEQAGMFRSMVAGKKMLVLLDNAASTDQVRSLLPGSASCVVLVTSRNRLGGLVARDGAHRITLGVLSEAESVSLLEHSIGAQRVAAEPAAVSALVARCGHLPLALRIVASNLADRRHLTVDDLVESLSIEQDRLDVLSAPDDESTAVRGVFSWSYHACKPEATRTFRLLGLHPGPDISTAAAAALTGRPVPVIRRVLDGLAGGHLIEEVGRDRYRLHDLVRVYAAERAEDEETEAERRAAVYRLVQWYLHTAHLADRLLMPQRRPVPLEQPVQHCLPQRLENYEQALAWLVAERMNLVAICLHAHESGDHDTAWRLASVLHGFFQLRSHWEDWAVTHRAGLASARAVNKPGAVTVLLTSLGGAYWHHCQYDEALRCYEEALRLSREIGDRQCTATALNDLGAAYADTDRAEEALEHFRQSLEIFAELGDRGCEGMAMYNMAKTHQGLGQFDTALGHLCESLDLVRQTGDRRCEAAGLTEFAAIHHVIGRLDEARAQAVHALEIFNELGDRHGAARVLRTLGAVQRDSGEPEAARQSWTRALEVFDELGAPQAEEISALLAELG</sequence>
<dbReference type="Proteomes" id="UP000019225">
    <property type="component" value="Chromosome"/>
</dbReference>
<dbReference type="RefSeq" id="WP_025361282.1">
    <property type="nucleotide sequence ID" value="NZ_CP007155.1"/>
</dbReference>
<dbReference type="GO" id="GO:0043531">
    <property type="term" value="F:ADP binding"/>
    <property type="evidence" value="ECO:0007669"/>
    <property type="project" value="InterPro"/>
</dbReference>
<dbReference type="CDD" id="cd15831">
    <property type="entry name" value="BTAD"/>
    <property type="match status" value="1"/>
</dbReference>
<feature type="domain" description="OmpR/PhoB-type" evidence="7">
    <location>
        <begin position="2"/>
        <end position="106"/>
    </location>
</feature>
<dbReference type="EMBL" id="CP007155">
    <property type="protein sequence ID" value="AHI01476.1"/>
    <property type="molecule type" value="Genomic_DNA"/>
</dbReference>
<name>W5WL31_9PSEU</name>
<dbReference type="PATRIC" id="fig|1449976.3.peg.8157"/>
<evidence type="ECO:0000256" key="6">
    <source>
        <dbReference type="PROSITE-ProRule" id="PRU01091"/>
    </source>
</evidence>
<dbReference type="KEGG" id="kal:KALB_8118"/>
<dbReference type="InterPro" id="IPR027417">
    <property type="entry name" value="P-loop_NTPase"/>
</dbReference>
<keyword evidence="4" id="KW-0804">Transcription</keyword>
<dbReference type="Pfam" id="PF00486">
    <property type="entry name" value="Trans_reg_C"/>
    <property type="match status" value="1"/>
</dbReference>
<reference evidence="8 9" key="1">
    <citation type="journal article" date="2014" name="BMC Genomics">
        <title>Complete genome sequence of producer of the glycopeptide antibiotic Aculeximycin Kutzneria albida DSM 43870T, a representative of minor genus of Pseudonocardiaceae.</title>
        <authorList>
            <person name="Rebets Y."/>
            <person name="Tokovenko B."/>
            <person name="Lushchyk I."/>
            <person name="Ruckert C."/>
            <person name="Zaburannyi N."/>
            <person name="Bechthold A."/>
            <person name="Kalinowski J."/>
            <person name="Luzhetskyy A."/>
        </authorList>
    </citation>
    <scope>NUCLEOTIDE SEQUENCE [LARGE SCALE GENOMIC DNA]</scope>
    <source>
        <strain evidence="8">DSM 43870</strain>
    </source>
</reference>
<dbReference type="PRINTS" id="PR00364">
    <property type="entry name" value="DISEASERSIST"/>
</dbReference>
<dbReference type="Gene3D" id="1.10.10.10">
    <property type="entry name" value="Winged helix-like DNA-binding domain superfamily/Winged helix DNA-binding domain"/>
    <property type="match status" value="1"/>
</dbReference>
<dbReference type="eggNOG" id="COG0457">
    <property type="taxonomic scope" value="Bacteria"/>
</dbReference>
<dbReference type="SMART" id="SM00862">
    <property type="entry name" value="Trans_reg_C"/>
    <property type="match status" value="1"/>
</dbReference>
<dbReference type="InterPro" id="IPR036388">
    <property type="entry name" value="WH-like_DNA-bd_sf"/>
</dbReference>
<dbReference type="HOGENOM" id="CLU_004665_2_0_11"/>
<dbReference type="SMART" id="SM00028">
    <property type="entry name" value="TPR"/>
    <property type="match status" value="5"/>
</dbReference>
<feature type="repeat" description="TPR" evidence="5">
    <location>
        <begin position="736"/>
        <end position="769"/>
    </location>
</feature>
<accession>W5WL31</accession>
<dbReference type="InterPro" id="IPR011990">
    <property type="entry name" value="TPR-like_helical_dom_sf"/>
</dbReference>
<dbReference type="SMART" id="SM01043">
    <property type="entry name" value="BTAD"/>
    <property type="match status" value="1"/>
</dbReference>
<evidence type="ECO:0000256" key="3">
    <source>
        <dbReference type="ARBA" id="ARBA00023125"/>
    </source>
</evidence>
<evidence type="ECO:0000313" key="8">
    <source>
        <dbReference type="EMBL" id="AHI01476.1"/>
    </source>
</evidence>
<dbReference type="GO" id="GO:0003677">
    <property type="term" value="F:DNA binding"/>
    <property type="evidence" value="ECO:0007669"/>
    <property type="project" value="UniProtKB-UniRule"/>
</dbReference>
<dbReference type="GO" id="GO:0006355">
    <property type="term" value="P:regulation of DNA-templated transcription"/>
    <property type="evidence" value="ECO:0007669"/>
    <property type="project" value="InterPro"/>
</dbReference>
<keyword evidence="3 6" id="KW-0238">DNA-binding</keyword>
<evidence type="ECO:0000256" key="5">
    <source>
        <dbReference type="PROSITE-ProRule" id="PRU00339"/>
    </source>
</evidence>
<dbReference type="Gene3D" id="1.25.40.10">
    <property type="entry name" value="Tetratricopeptide repeat domain"/>
    <property type="match status" value="2"/>
</dbReference>
<dbReference type="PROSITE" id="PS50005">
    <property type="entry name" value="TPR"/>
    <property type="match status" value="2"/>
</dbReference>
<evidence type="ECO:0000313" key="9">
    <source>
        <dbReference type="Proteomes" id="UP000019225"/>
    </source>
</evidence>
<keyword evidence="9" id="KW-1185">Reference proteome</keyword>
<keyword evidence="2" id="KW-0805">Transcription regulation</keyword>
<dbReference type="OrthoDB" id="4507225at2"/>
<evidence type="ECO:0000256" key="2">
    <source>
        <dbReference type="ARBA" id="ARBA00023015"/>
    </source>
</evidence>
<dbReference type="InterPro" id="IPR005158">
    <property type="entry name" value="BTAD"/>
</dbReference>
<dbReference type="Pfam" id="PF13424">
    <property type="entry name" value="TPR_12"/>
    <property type="match status" value="2"/>
</dbReference>
<feature type="DNA-binding region" description="OmpR/PhoB-type" evidence="6">
    <location>
        <begin position="2"/>
        <end position="106"/>
    </location>
</feature>
<evidence type="ECO:0000256" key="4">
    <source>
        <dbReference type="ARBA" id="ARBA00023163"/>
    </source>
</evidence>
<dbReference type="eggNOG" id="COG3629">
    <property type="taxonomic scope" value="Bacteria"/>
</dbReference>
<dbReference type="InterPro" id="IPR051677">
    <property type="entry name" value="AfsR-DnrI-RedD_regulator"/>
</dbReference>
<dbReference type="GO" id="GO:0000160">
    <property type="term" value="P:phosphorelay signal transduction system"/>
    <property type="evidence" value="ECO:0007669"/>
    <property type="project" value="InterPro"/>
</dbReference>
<comment type="similarity">
    <text evidence="1">Belongs to the AfsR/DnrI/RedD regulatory family.</text>
</comment>
<organism evidence="8 9">
    <name type="scientific">Kutzneria albida DSM 43870</name>
    <dbReference type="NCBI Taxonomy" id="1449976"/>
    <lineage>
        <taxon>Bacteria</taxon>
        <taxon>Bacillati</taxon>
        <taxon>Actinomycetota</taxon>
        <taxon>Actinomycetes</taxon>
        <taxon>Pseudonocardiales</taxon>
        <taxon>Pseudonocardiaceae</taxon>
        <taxon>Kutzneria</taxon>
    </lineage>
</organism>
<dbReference type="SUPFAM" id="SSF48452">
    <property type="entry name" value="TPR-like"/>
    <property type="match status" value="2"/>
</dbReference>
<dbReference type="InterPro" id="IPR016032">
    <property type="entry name" value="Sig_transdc_resp-reg_C-effctor"/>
</dbReference>
<protein>
    <recommendedName>
        <fullName evidence="7">OmpR/PhoB-type domain-containing protein</fullName>
    </recommendedName>
</protein>
<dbReference type="Gene3D" id="3.40.50.300">
    <property type="entry name" value="P-loop containing nucleotide triphosphate hydrolases"/>
    <property type="match status" value="1"/>
</dbReference>
<dbReference type="PANTHER" id="PTHR35807">
    <property type="entry name" value="TRANSCRIPTIONAL REGULATOR REDD-RELATED"/>
    <property type="match status" value="1"/>
</dbReference>
<dbReference type="AlphaFoldDB" id="W5WL31"/>
<feature type="repeat" description="TPR" evidence="5">
    <location>
        <begin position="776"/>
        <end position="809"/>
    </location>
</feature>
<dbReference type="InterPro" id="IPR001867">
    <property type="entry name" value="OmpR/PhoB-type_DNA-bd"/>
</dbReference>
<dbReference type="Pfam" id="PF00931">
    <property type="entry name" value="NB-ARC"/>
    <property type="match status" value="1"/>
</dbReference>
<proteinExistence type="inferred from homology"/>
<dbReference type="Pfam" id="PF03704">
    <property type="entry name" value="BTAD"/>
    <property type="match status" value="1"/>
</dbReference>
<evidence type="ECO:0000259" key="7">
    <source>
        <dbReference type="PROSITE" id="PS51755"/>
    </source>
</evidence>
<dbReference type="SUPFAM" id="SSF52540">
    <property type="entry name" value="P-loop containing nucleoside triphosphate hydrolases"/>
    <property type="match status" value="1"/>
</dbReference>
<dbReference type="InterPro" id="IPR019734">
    <property type="entry name" value="TPR_rpt"/>
</dbReference>
<gene>
    <name evidence="8" type="ORF">KALB_8118</name>
</gene>